<evidence type="ECO:0000313" key="2">
    <source>
        <dbReference type="Proteomes" id="UP001341281"/>
    </source>
</evidence>
<dbReference type="Proteomes" id="UP001341281">
    <property type="component" value="Chromosome 06"/>
</dbReference>
<dbReference type="InterPro" id="IPR036875">
    <property type="entry name" value="Znf_CCHC_sf"/>
</dbReference>
<sequence>QNLDHPFCAPAAARTQTPFAAALPWLIQLLLGDVESHKELGRLILWRLEARVSTTTADNTLLDMVHGKMDVVPQVVTGDITAATLLLTEVTSMESFTRVTMPIGSASSIDQRDNTTNIVLPKTATQGLKAKLQCTQCRRRGHVVESCPVPLSCAICESKTHVTHRCHMLKAPKPVAQCVGFGAPRLGFHYIPVSDREYNDTKETSTWALVTVSGGVLSAEQVKGELERLVPVSWQWEVKEHKENQFLTNFPSAQELARLQEFGEAKVKNHQGSLLSVRFGDHMRKSSFNYLKSEYKLVAYLNN</sequence>
<organism evidence="1 2">
    <name type="scientific">Paspalum notatum var. saurae</name>
    <dbReference type="NCBI Taxonomy" id="547442"/>
    <lineage>
        <taxon>Eukaryota</taxon>
        <taxon>Viridiplantae</taxon>
        <taxon>Streptophyta</taxon>
        <taxon>Embryophyta</taxon>
        <taxon>Tracheophyta</taxon>
        <taxon>Spermatophyta</taxon>
        <taxon>Magnoliopsida</taxon>
        <taxon>Liliopsida</taxon>
        <taxon>Poales</taxon>
        <taxon>Poaceae</taxon>
        <taxon>PACMAD clade</taxon>
        <taxon>Panicoideae</taxon>
        <taxon>Andropogonodae</taxon>
        <taxon>Paspaleae</taxon>
        <taxon>Paspalinae</taxon>
        <taxon>Paspalum</taxon>
    </lineage>
</organism>
<dbReference type="PANTHER" id="PTHR33170">
    <property type="entry name" value="DUF4283 DOMAIN-CONTAINING PROTEIN-RELATED"/>
    <property type="match status" value="1"/>
</dbReference>
<evidence type="ECO:0000313" key="1">
    <source>
        <dbReference type="EMBL" id="WVZ81053.1"/>
    </source>
</evidence>
<reference evidence="1 2" key="1">
    <citation type="submission" date="2024-02" db="EMBL/GenBank/DDBJ databases">
        <title>High-quality chromosome-scale genome assembly of Pensacola bahiagrass (Paspalum notatum Flugge var. saurae).</title>
        <authorList>
            <person name="Vega J.M."/>
            <person name="Podio M."/>
            <person name="Orjuela J."/>
            <person name="Siena L.A."/>
            <person name="Pessino S.C."/>
            <person name="Combes M.C."/>
            <person name="Mariac C."/>
            <person name="Albertini E."/>
            <person name="Pupilli F."/>
            <person name="Ortiz J.P.A."/>
            <person name="Leblanc O."/>
        </authorList>
    </citation>
    <scope>NUCLEOTIDE SEQUENCE [LARGE SCALE GENOMIC DNA]</scope>
    <source>
        <strain evidence="1">R1</strain>
        <tissue evidence="1">Leaf</tissue>
    </source>
</reference>
<dbReference type="GO" id="GO:0003676">
    <property type="term" value="F:nucleic acid binding"/>
    <property type="evidence" value="ECO:0007669"/>
    <property type="project" value="InterPro"/>
</dbReference>
<gene>
    <name evidence="1" type="ORF">U9M48_028479</name>
</gene>
<feature type="non-terminal residue" evidence="1">
    <location>
        <position position="1"/>
    </location>
</feature>
<protein>
    <recommendedName>
        <fullName evidence="3">CCHC-type domain-containing protein</fullName>
    </recommendedName>
</protein>
<dbReference type="GO" id="GO:0008270">
    <property type="term" value="F:zinc ion binding"/>
    <property type="evidence" value="ECO:0007669"/>
    <property type="project" value="InterPro"/>
</dbReference>
<accession>A0AAQ3TWW2</accession>
<dbReference type="Gene3D" id="4.10.60.10">
    <property type="entry name" value="Zinc finger, CCHC-type"/>
    <property type="match status" value="1"/>
</dbReference>
<proteinExistence type="predicted"/>
<dbReference type="SUPFAM" id="SSF57756">
    <property type="entry name" value="Retrovirus zinc finger-like domains"/>
    <property type="match status" value="1"/>
</dbReference>
<name>A0AAQ3TWW2_PASNO</name>
<evidence type="ECO:0008006" key="3">
    <source>
        <dbReference type="Google" id="ProtNLM"/>
    </source>
</evidence>
<dbReference type="AlphaFoldDB" id="A0AAQ3TWW2"/>
<dbReference type="PANTHER" id="PTHR33170:SF8">
    <property type="entry name" value="OS07G0485366 PROTEIN"/>
    <property type="match status" value="1"/>
</dbReference>
<keyword evidence="2" id="KW-1185">Reference proteome</keyword>
<dbReference type="EMBL" id="CP144750">
    <property type="protein sequence ID" value="WVZ81053.1"/>
    <property type="molecule type" value="Genomic_DNA"/>
</dbReference>